<reference evidence="8 9" key="1">
    <citation type="submission" date="2016-03" db="EMBL/GenBank/DDBJ databases">
        <authorList>
            <person name="Devillers H."/>
        </authorList>
    </citation>
    <scope>NUCLEOTIDE SEQUENCE [LARGE SCALE GENOMIC DNA]</scope>
    <source>
        <strain evidence="8">CBS 11717</strain>
    </source>
</reference>
<keyword evidence="4" id="KW-0677">Repeat</keyword>
<dbReference type="PANTHER" id="PTHR19924">
    <property type="entry name" value="UTP15 U3 SMALL NUCLEOLAR RNA-ASSOCIATED PROTEIN 15 FAMILY MEMBER"/>
    <property type="match status" value="1"/>
</dbReference>
<evidence type="ECO:0000313" key="9">
    <source>
        <dbReference type="Proteomes" id="UP000191024"/>
    </source>
</evidence>
<keyword evidence="9" id="KW-1185">Reference proteome</keyword>
<dbReference type="PANTHER" id="PTHR19924:SF26">
    <property type="entry name" value="U3 SMALL NUCLEOLAR RNA-ASSOCIATED PROTEIN 15 HOMOLOG"/>
    <property type="match status" value="1"/>
</dbReference>
<sequence length="508" mass="56581">MSSAKPKLNVVRAPVLPEQTTPEQRYWRSYGATQLVKEHNSVTSIEFNPAQPHDFAIASSTRVQLFSSRTRQVIKTFSRFKDVVYSASFREDGKLLAMGDATGMVTVYDSYNPRTLLLSVAASSHPTHVAKFHPGDVRTLVSASDDRIVRVWDITQSYEPQVELTGATDYVRSVCFIPQAPHLVVTGSYDGLVRLHDTRTKNTATVLTHGLPVEDIKAVSPTQLVSCGGSQFKVWDLTSQRTLVERGNFAKTVTSLDHVDMGDSAPMRSALLTSSLDGHVKVFDCLDGYKVKFGWKFSAPVLSCALSPGDAQGNKHMVAGLSSGLLAIRTKKKNTQSPKIDVQQHKTKGSNFQRMMRGSEYAGDQEHIIHNDKARPQRKLRAFERHINQFRWAEALDSAFVPGTAKELTLTALHELRKRGKIRVALYGRDEASLEPLLNWCHKGIEDVRSANVVADWIAVVLELYSDLIAKSPVLEEMVVALRDKVKQEVHRGEEAQRIEGMLHLLVN</sequence>
<dbReference type="STRING" id="1230905.A0A1G4K8G6"/>
<dbReference type="AlphaFoldDB" id="A0A1G4K8G6"/>
<dbReference type="OrthoDB" id="431715at2759"/>
<dbReference type="Pfam" id="PF00400">
    <property type="entry name" value="WD40"/>
    <property type="match status" value="2"/>
</dbReference>
<proteinExistence type="predicted"/>
<evidence type="ECO:0000256" key="6">
    <source>
        <dbReference type="PROSITE-ProRule" id="PRU00221"/>
    </source>
</evidence>
<dbReference type="FunFam" id="2.130.10.10:FF:000551">
    <property type="entry name" value="UTP15p Nucleolar protein"/>
    <property type="match status" value="1"/>
</dbReference>
<protein>
    <submittedName>
        <fullName evidence="8">LAMI_0G04434g1_1</fullName>
    </submittedName>
</protein>
<evidence type="ECO:0000259" key="7">
    <source>
        <dbReference type="Pfam" id="PF09384"/>
    </source>
</evidence>
<evidence type="ECO:0000313" key="8">
    <source>
        <dbReference type="EMBL" id="SCV00349.1"/>
    </source>
</evidence>
<organism evidence="8 9">
    <name type="scientific">Lachancea mirantina</name>
    <dbReference type="NCBI Taxonomy" id="1230905"/>
    <lineage>
        <taxon>Eukaryota</taxon>
        <taxon>Fungi</taxon>
        <taxon>Dikarya</taxon>
        <taxon>Ascomycota</taxon>
        <taxon>Saccharomycotina</taxon>
        <taxon>Saccharomycetes</taxon>
        <taxon>Saccharomycetales</taxon>
        <taxon>Saccharomycetaceae</taxon>
        <taxon>Lachancea</taxon>
    </lineage>
</organism>
<feature type="domain" description="U3 small nucleolar RNA-associated protein 15 C-terminal" evidence="7">
    <location>
        <begin position="361"/>
        <end position="506"/>
    </location>
</feature>
<comment type="subcellular location">
    <subcellularLocation>
        <location evidence="1">Nucleus</location>
        <location evidence="1">Nucleolus</location>
    </subcellularLocation>
</comment>
<dbReference type="InterPro" id="IPR018983">
    <property type="entry name" value="U3_snoRNA-assocProt_15_C"/>
</dbReference>
<keyword evidence="3 6" id="KW-0853">WD repeat</keyword>
<dbReference type="Pfam" id="PF09384">
    <property type="entry name" value="UTP15_C"/>
    <property type="match status" value="1"/>
</dbReference>
<dbReference type="PROSITE" id="PS50082">
    <property type="entry name" value="WD_REPEATS_2"/>
    <property type="match status" value="1"/>
</dbReference>
<evidence type="ECO:0000256" key="2">
    <source>
        <dbReference type="ARBA" id="ARBA00022552"/>
    </source>
</evidence>
<accession>A0A1G4K8G6</accession>
<keyword evidence="5" id="KW-0539">Nucleus</keyword>
<dbReference type="Proteomes" id="UP000191024">
    <property type="component" value="Chromosome G"/>
</dbReference>
<dbReference type="SUPFAM" id="SSF50978">
    <property type="entry name" value="WD40 repeat-like"/>
    <property type="match status" value="1"/>
</dbReference>
<dbReference type="GO" id="GO:0006364">
    <property type="term" value="P:rRNA processing"/>
    <property type="evidence" value="ECO:0007669"/>
    <property type="project" value="UniProtKB-KW"/>
</dbReference>
<evidence type="ECO:0000256" key="3">
    <source>
        <dbReference type="ARBA" id="ARBA00022574"/>
    </source>
</evidence>
<dbReference type="InterPro" id="IPR019775">
    <property type="entry name" value="WD40_repeat_CS"/>
</dbReference>
<dbReference type="SMART" id="SM00320">
    <property type="entry name" value="WD40"/>
    <property type="match status" value="6"/>
</dbReference>
<name>A0A1G4K8G6_9SACH</name>
<dbReference type="GO" id="GO:0045943">
    <property type="term" value="P:positive regulation of transcription by RNA polymerase I"/>
    <property type="evidence" value="ECO:0007669"/>
    <property type="project" value="TreeGrafter"/>
</dbReference>
<feature type="repeat" description="WD" evidence="6">
    <location>
        <begin position="140"/>
        <end position="162"/>
    </location>
</feature>
<dbReference type="EMBL" id="LT598469">
    <property type="protein sequence ID" value="SCV00349.1"/>
    <property type="molecule type" value="Genomic_DNA"/>
</dbReference>
<dbReference type="FunFam" id="2.130.10.10:FF:001186">
    <property type="entry name" value="UTP15p Nucleolar protein"/>
    <property type="match status" value="1"/>
</dbReference>
<evidence type="ECO:0000256" key="5">
    <source>
        <dbReference type="ARBA" id="ARBA00023242"/>
    </source>
</evidence>
<dbReference type="InterPro" id="IPR015943">
    <property type="entry name" value="WD40/YVTN_repeat-like_dom_sf"/>
</dbReference>
<keyword evidence="2" id="KW-0698">rRNA processing</keyword>
<dbReference type="PROSITE" id="PS00678">
    <property type="entry name" value="WD_REPEATS_1"/>
    <property type="match status" value="1"/>
</dbReference>
<dbReference type="Gene3D" id="2.130.10.10">
    <property type="entry name" value="YVTN repeat-like/Quinoprotein amine dehydrogenase"/>
    <property type="match status" value="2"/>
</dbReference>
<evidence type="ECO:0000256" key="4">
    <source>
        <dbReference type="ARBA" id="ARBA00022737"/>
    </source>
</evidence>
<dbReference type="InterPro" id="IPR001680">
    <property type="entry name" value="WD40_rpt"/>
</dbReference>
<dbReference type="GO" id="GO:0005730">
    <property type="term" value="C:nucleolus"/>
    <property type="evidence" value="ECO:0007669"/>
    <property type="project" value="UniProtKB-SubCell"/>
</dbReference>
<evidence type="ECO:0000256" key="1">
    <source>
        <dbReference type="ARBA" id="ARBA00004604"/>
    </source>
</evidence>
<gene>
    <name evidence="8" type="ORF">LAMI_0G04434G</name>
</gene>
<dbReference type="InterPro" id="IPR036322">
    <property type="entry name" value="WD40_repeat_dom_sf"/>
</dbReference>